<feature type="region of interest" description="Disordered" evidence="1">
    <location>
        <begin position="1"/>
        <end position="27"/>
    </location>
</feature>
<gene>
    <name evidence="2" type="ORF">ILEXP_LOCUS15354</name>
</gene>
<sequence>MDDERGLLRSPDPPDMGFESENDTSNNAGSLEIYALGSDIKHRLDVVCADIVNPS</sequence>
<dbReference type="AlphaFoldDB" id="A0ABC8RR58"/>
<name>A0ABC8RR58_9AQUA</name>
<reference evidence="2 3" key="1">
    <citation type="submission" date="2024-02" db="EMBL/GenBank/DDBJ databases">
        <authorList>
            <person name="Vignale AGUSTIN F."/>
            <person name="Sosa J E."/>
            <person name="Modenutti C."/>
        </authorList>
    </citation>
    <scope>NUCLEOTIDE SEQUENCE [LARGE SCALE GENOMIC DNA]</scope>
</reference>
<dbReference type="EMBL" id="CAUOFW020001682">
    <property type="protein sequence ID" value="CAK9147455.1"/>
    <property type="molecule type" value="Genomic_DNA"/>
</dbReference>
<proteinExistence type="predicted"/>
<evidence type="ECO:0000256" key="1">
    <source>
        <dbReference type="SAM" id="MobiDB-lite"/>
    </source>
</evidence>
<accession>A0ABC8RR58</accession>
<keyword evidence="3" id="KW-1185">Reference proteome</keyword>
<organism evidence="2 3">
    <name type="scientific">Ilex paraguariensis</name>
    <name type="common">yerba mate</name>
    <dbReference type="NCBI Taxonomy" id="185542"/>
    <lineage>
        <taxon>Eukaryota</taxon>
        <taxon>Viridiplantae</taxon>
        <taxon>Streptophyta</taxon>
        <taxon>Embryophyta</taxon>
        <taxon>Tracheophyta</taxon>
        <taxon>Spermatophyta</taxon>
        <taxon>Magnoliopsida</taxon>
        <taxon>eudicotyledons</taxon>
        <taxon>Gunneridae</taxon>
        <taxon>Pentapetalae</taxon>
        <taxon>asterids</taxon>
        <taxon>campanulids</taxon>
        <taxon>Aquifoliales</taxon>
        <taxon>Aquifoliaceae</taxon>
        <taxon>Ilex</taxon>
    </lineage>
</organism>
<dbReference type="Proteomes" id="UP001642360">
    <property type="component" value="Unassembled WGS sequence"/>
</dbReference>
<feature type="non-terminal residue" evidence="2">
    <location>
        <position position="55"/>
    </location>
</feature>
<comment type="caution">
    <text evidence="2">The sequence shown here is derived from an EMBL/GenBank/DDBJ whole genome shotgun (WGS) entry which is preliminary data.</text>
</comment>
<protein>
    <submittedName>
        <fullName evidence="2">Uncharacterized protein</fullName>
    </submittedName>
</protein>
<evidence type="ECO:0000313" key="3">
    <source>
        <dbReference type="Proteomes" id="UP001642360"/>
    </source>
</evidence>
<evidence type="ECO:0000313" key="2">
    <source>
        <dbReference type="EMBL" id="CAK9147455.1"/>
    </source>
</evidence>